<keyword evidence="8" id="KW-1185">Reference proteome</keyword>
<evidence type="ECO:0000313" key="7">
    <source>
        <dbReference type="EMBL" id="URD94877.1"/>
    </source>
</evidence>
<dbReference type="InterPro" id="IPR018499">
    <property type="entry name" value="Tetraspanin/Peripherin"/>
</dbReference>
<feature type="region of interest" description="Disordered" evidence="5">
    <location>
        <begin position="299"/>
        <end position="323"/>
    </location>
</feature>
<evidence type="ECO:0000313" key="8">
    <source>
        <dbReference type="Proteomes" id="UP001055439"/>
    </source>
</evidence>
<evidence type="ECO:0000256" key="2">
    <source>
        <dbReference type="ARBA" id="ARBA00022692"/>
    </source>
</evidence>
<accession>A0A9E7JUI2</accession>
<sequence>MGGESHRVKEKKARRPLAIAERSEDSFSRPLLFEFFTRKVEGSIMACKGFWECLLKLLNFILTLAGLAMVGYGVYLLVEWNKVASGSDGHDPASPTSSDSEFLKLGRPMLVAVSLSSSFLDHLPKAWFIYLFVGIGVVLFVISCFGCIGAVTRNGCCLSLILLVLAELAAAAFIFFDHSWKDLVPDDKTGNFDIIYDFLEDNWKIAKWVALGVVILEALIFMLSLIVRAVNRPIEYDSDDDVCIAPRSTIRQPLMNRQGAPATGVPVLGTLDQRPSRNGAWSQRMREKYGLDTSEFTYNPSDPSRYQQATVPPAEERGHCTIL</sequence>
<evidence type="ECO:0000256" key="1">
    <source>
        <dbReference type="ARBA" id="ARBA00004141"/>
    </source>
</evidence>
<dbReference type="Pfam" id="PF00335">
    <property type="entry name" value="Tetraspanin"/>
    <property type="match status" value="1"/>
</dbReference>
<gene>
    <name evidence="7" type="ORF">MUK42_29113</name>
</gene>
<dbReference type="EMBL" id="CP097506">
    <property type="protein sequence ID" value="URD94877.1"/>
    <property type="molecule type" value="Genomic_DNA"/>
</dbReference>
<feature type="transmembrane region" description="Helical" evidence="6">
    <location>
        <begin position="158"/>
        <end position="176"/>
    </location>
</feature>
<dbReference type="OrthoDB" id="432835at2759"/>
<dbReference type="AlphaFoldDB" id="A0A9E7JUI2"/>
<dbReference type="Proteomes" id="UP001055439">
    <property type="component" value="Chromosome 4"/>
</dbReference>
<dbReference type="PANTHER" id="PTHR19282">
    <property type="entry name" value="TETRASPANIN"/>
    <property type="match status" value="1"/>
</dbReference>
<protein>
    <submittedName>
        <fullName evidence="7">Tetraspanin family</fullName>
    </submittedName>
</protein>
<dbReference type="PANTHER" id="PTHR19282:SF522">
    <property type="entry name" value="TETRASPANIN"/>
    <property type="match status" value="1"/>
</dbReference>
<evidence type="ECO:0000256" key="3">
    <source>
        <dbReference type="ARBA" id="ARBA00022989"/>
    </source>
</evidence>
<feature type="transmembrane region" description="Helical" evidence="6">
    <location>
        <begin position="205"/>
        <end position="227"/>
    </location>
</feature>
<proteinExistence type="predicted"/>
<keyword evidence="4 6" id="KW-0472">Membrane</keyword>
<keyword evidence="2 6" id="KW-0812">Transmembrane</keyword>
<feature type="transmembrane region" description="Helical" evidence="6">
    <location>
        <begin position="127"/>
        <end position="151"/>
    </location>
</feature>
<comment type="subcellular location">
    <subcellularLocation>
        <location evidence="1">Membrane</location>
        <topology evidence="1">Multi-pass membrane protein</topology>
    </subcellularLocation>
</comment>
<name>A0A9E7JUI2_9LILI</name>
<organism evidence="7 8">
    <name type="scientific">Musa troglodytarum</name>
    <name type="common">fe'i banana</name>
    <dbReference type="NCBI Taxonomy" id="320322"/>
    <lineage>
        <taxon>Eukaryota</taxon>
        <taxon>Viridiplantae</taxon>
        <taxon>Streptophyta</taxon>
        <taxon>Embryophyta</taxon>
        <taxon>Tracheophyta</taxon>
        <taxon>Spermatophyta</taxon>
        <taxon>Magnoliopsida</taxon>
        <taxon>Liliopsida</taxon>
        <taxon>Zingiberales</taxon>
        <taxon>Musaceae</taxon>
        <taxon>Musa</taxon>
    </lineage>
</organism>
<reference evidence="7" key="1">
    <citation type="submission" date="2022-05" db="EMBL/GenBank/DDBJ databases">
        <title>The Musa troglodytarum L. genome provides insights into the mechanism of non-climacteric behaviour and enrichment of carotenoids.</title>
        <authorList>
            <person name="Wang J."/>
        </authorList>
    </citation>
    <scope>NUCLEOTIDE SEQUENCE</scope>
    <source>
        <tissue evidence="7">Leaf</tissue>
    </source>
</reference>
<keyword evidence="3 6" id="KW-1133">Transmembrane helix</keyword>
<evidence type="ECO:0000256" key="4">
    <source>
        <dbReference type="ARBA" id="ARBA00023136"/>
    </source>
</evidence>
<feature type="compositionally biased region" description="Polar residues" evidence="5">
    <location>
        <begin position="299"/>
        <end position="310"/>
    </location>
</feature>
<evidence type="ECO:0000256" key="6">
    <source>
        <dbReference type="SAM" id="Phobius"/>
    </source>
</evidence>
<dbReference type="GO" id="GO:0016020">
    <property type="term" value="C:membrane"/>
    <property type="evidence" value="ECO:0007669"/>
    <property type="project" value="UniProtKB-SubCell"/>
</dbReference>
<feature type="transmembrane region" description="Helical" evidence="6">
    <location>
        <begin position="57"/>
        <end position="78"/>
    </location>
</feature>
<feature type="compositionally biased region" description="Basic and acidic residues" evidence="5">
    <location>
        <begin position="314"/>
        <end position="323"/>
    </location>
</feature>
<evidence type="ECO:0000256" key="5">
    <source>
        <dbReference type="SAM" id="MobiDB-lite"/>
    </source>
</evidence>